<comment type="subcellular location">
    <subcellularLocation>
        <location evidence="2">Plastid</location>
        <location evidence="2">Chloroplast thylakoid lumen</location>
    </subcellularLocation>
</comment>
<dbReference type="GO" id="GO:0020037">
    <property type="term" value="F:heme binding"/>
    <property type="evidence" value="ECO:0007669"/>
    <property type="project" value="InterPro"/>
</dbReference>
<evidence type="ECO:0000256" key="1">
    <source>
        <dbReference type="ARBA" id="ARBA00002347"/>
    </source>
</evidence>
<dbReference type="EMBL" id="MF101436">
    <property type="protein sequence ID" value="ARW65093.1"/>
    <property type="molecule type" value="Genomic_DNA"/>
</dbReference>
<geneLocation type="chloroplast" evidence="16"/>
<dbReference type="InterPro" id="IPR036909">
    <property type="entry name" value="Cyt_c-like_dom_sf"/>
</dbReference>
<proteinExistence type="inferred from homology"/>
<name>A0A1Z1MGF9_9FLOR</name>
<evidence type="ECO:0000256" key="3">
    <source>
        <dbReference type="ARBA" id="ARBA00009650"/>
    </source>
</evidence>
<keyword evidence="6 13" id="KW-0479">Metal-binding</keyword>
<dbReference type="GeneID" id="33358015"/>
<organism evidence="16">
    <name type="scientific">Dasya naccarioides</name>
    <dbReference type="NCBI Taxonomy" id="2007180"/>
    <lineage>
        <taxon>Eukaryota</taxon>
        <taxon>Rhodophyta</taxon>
        <taxon>Florideophyceae</taxon>
        <taxon>Rhodymeniophycidae</taxon>
        <taxon>Ceramiales</taxon>
        <taxon>Dasyaceae</taxon>
        <taxon>Dasya</taxon>
    </lineage>
</organism>
<dbReference type="PANTHER" id="PTHR34688">
    <property type="entry name" value="CYTOCHROME C6, CHLOROPLASTIC"/>
    <property type="match status" value="1"/>
</dbReference>
<dbReference type="AlphaFoldDB" id="A0A1Z1MGF9"/>
<protein>
    <recommendedName>
        <fullName evidence="12">Cytochrome c-553</fullName>
    </recommendedName>
    <alternativeName>
        <fullName evidence="11">Cytochrome c553</fullName>
    </alternativeName>
    <alternativeName>
        <fullName evidence="10">Soluble cytochrome f</fullName>
    </alternativeName>
</protein>
<dbReference type="InterPro" id="IPR009056">
    <property type="entry name" value="Cyt_c-like_dom"/>
</dbReference>
<comment type="similarity">
    <text evidence="3">Belongs to the cytochrome c family. PetJ subfamily.</text>
</comment>
<dbReference type="GO" id="GO:0005506">
    <property type="term" value="F:iron ion binding"/>
    <property type="evidence" value="ECO:0007669"/>
    <property type="project" value="InterPro"/>
</dbReference>
<keyword evidence="14" id="KW-0732">Signal</keyword>
<gene>
    <name evidence="16" type="primary">petJ</name>
</gene>
<dbReference type="GO" id="GO:0009543">
    <property type="term" value="C:chloroplast thylakoid lumen"/>
    <property type="evidence" value="ECO:0007669"/>
    <property type="project" value="UniProtKB-SubCell"/>
</dbReference>
<evidence type="ECO:0000256" key="4">
    <source>
        <dbReference type="ARBA" id="ARBA00022448"/>
    </source>
</evidence>
<comment type="function">
    <text evidence="1">Functions as an electron carrier between membrane-bound cytochrome b6-f and photosystem I in oxygenic photosynthesis.</text>
</comment>
<evidence type="ECO:0000256" key="12">
    <source>
        <dbReference type="ARBA" id="ARBA00033211"/>
    </source>
</evidence>
<dbReference type="PANTHER" id="PTHR34688:SF2">
    <property type="entry name" value="CYTOCHROME C6, CHLOROPLASTIC"/>
    <property type="match status" value="1"/>
</dbReference>
<dbReference type="InterPro" id="IPR023655">
    <property type="entry name" value="Cyt_C6"/>
</dbReference>
<evidence type="ECO:0000256" key="2">
    <source>
        <dbReference type="ARBA" id="ARBA00004456"/>
    </source>
</evidence>
<dbReference type="RefSeq" id="YP_009395907.1">
    <property type="nucleotide sequence ID" value="NC_035280.1"/>
</dbReference>
<evidence type="ECO:0000256" key="13">
    <source>
        <dbReference type="PROSITE-ProRule" id="PRU00433"/>
    </source>
</evidence>
<evidence type="ECO:0000256" key="14">
    <source>
        <dbReference type="SAM" id="SignalP"/>
    </source>
</evidence>
<evidence type="ECO:0000256" key="9">
    <source>
        <dbReference type="ARBA" id="ARBA00023078"/>
    </source>
</evidence>
<feature type="chain" id="PRO_5012079899" description="Cytochrome c-553" evidence="14">
    <location>
        <begin position="26"/>
        <end position="112"/>
    </location>
</feature>
<keyword evidence="4" id="KW-0813">Transport</keyword>
<keyword evidence="16" id="KW-0934">Plastid</keyword>
<evidence type="ECO:0000256" key="6">
    <source>
        <dbReference type="ARBA" id="ARBA00022723"/>
    </source>
</evidence>
<evidence type="ECO:0000256" key="8">
    <source>
        <dbReference type="ARBA" id="ARBA00023004"/>
    </source>
</evidence>
<keyword evidence="7" id="KW-0249">Electron transport</keyword>
<keyword evidence="9" id="KW-0793">Thylakoid</keyword>
<evidence type="ECO:0000256" key="5">
    <source>
        <dbReference type="ARBA" id="ARBA00022617"/>
    </source>
</evidence>
<accession>A0A1Z1MGF9</accession>
<keyword evidence="8 13" id="KW-0408">Iron</keyword>
<dbReference type="SUPFAM" id="SSF46626">
    <property type="entry name" value="Cytochrome c"/>
    <property type="match status" value="1"/>
</dbReference>
<keyword evidence="16" id="KW-0150">Chloroplast</keyword>
<evidence type="ECO:0000313" key="16">
    <source>
        <dbReference type="EMBL" id="ARW65093.1"/>
    </source>
</evidence>
<keyword evidence="5 13" id="KW-0349">Heme</keyword>
<feature type="domain" description="Cytochrome c" evidence="15">
    <location>
        <begin position="28"/>
        <end position="108"/>
    </location>
</feature>
<feature type="signal peptide" evidence="14">
    <location>
        <begin position="1"/>
        <end position="25"/>
    </location>
</feature>
<dbReference type="PRINTS" id="PR00605">
    <property type="entry name" value="CYTCHROMECIC"/>
</dbReference>
<evidence type="ECO:0000256" key="7">
    <source>
        <dbReference type="ARBA" id="ARBA00022982"/>
    </source>
</evidence>
<dbReference type="PROSITE" id="PS51007">
    <property type="entry name" value="CYTC"/>
    <property type="match status" value="1"/>
</dbReference>
<dbReference type="GO" id="GO:0009055">
    <property type="term" value="F:electron transfer activity"/>
    <property type="evidence" value="ECO:0007669"/>
    <property type="project" value="InterPro"/>
</dbReference>
<evidence type="ECO:0000259" key="15">
    <source>
        <dbReference type="PROSITE" id="PS51007"/>
    </source>
</evidence>
<reference evidence="16" key="1">
    <citation type="journal article" date="2017" name="J. Phycol.">
        <title>Analysis of chloroplast genomes and a supermatrix inform reclassification of the Rhodomelaceae (Rhodophyta).</title>
        <authorList>
            <person name="Diaz-Tapia P."/>
            <person name="Maggs C.A."/>
            <person name="West J.A."/>
            <person name="Verbruggen H."/>
        </authorList>
    </citation>
    <scope>NUCLEOTIDE SEQUENCE</scope>
    <source>
        <strain evidence="16">PD888</strain>
    </source>
</reference>
<evidence type="ECO:0000256" key="11">
    <source>
        <dbReference type="ARBA" id="ARBA00031247"/>
    </source>
</evidence>
<sequence>MTILSFRLFMLFQAFLLLSSNITLAEEIDLEEGKSIFDNNCAACHAGGQNILKAEKTLEKEVLEVNSMYNVGAIANQVKNGKNQMPAFNGRLSDDDINNVAHYVLHQSNIGW</sequence>
<dbReference type="InterPro" id="IPR008168">
    <property type="entry name" value="Cyt_C_IC"/>
</dbReference>
<evidence type="ECO:0000256" key="10">
    <source>
        <dbReference type="ARBA" id="ARBA00030448"/>
    </source>
</evidence>
<dbReference type="Pfam" id="PF13442">
    <property type="entry name" value="Cytochrome_CBB3"/>
    <property type="match status" value="1"/>
</dbReference>
<dbReference type="Gene3D" id="1.10.760.10">
    <property type="entry name" value="Cytochrome c-like domain"/>
    <property type="match status" value="1"/>
</dbReference>